<keyword evidence="1" id="KW-0696">RNA-directed RNA polymerase</keyword>
<organism evidence="4 5">
    <name type="scientific">Curvularia clavata</name>
    <dbReference type="NCBI Taxonomy" id="95742"/>
    <lineage>
        <taxon>Eukaryota</taxon>
        <taxon>Fungi</taxon>
        <taxon>Dikarya</taxon>
        <taxon>Ascomycota</taxon>
        <taxon>Pezizomycotina</taxon>
        <taxon>Dothideomycetes</taxon>
        <taxon>Pleosporomycetidae</taxon>
        <taxon>Pleosporales</taxon>
        <taxon>Pleosporineae</taxon>
        <taxon>Pleosporaceae</taxon>
        <taxon>Curvularia</taxon>
    </lineage>
</organism>
<comment type="catalytic activity">
    <reaction evidence="1">
        <text>RNA(n) + a ribonucleoside 5'-triphosphate = RNA(n+1) + diphosphate</text>
        <dbReference type="Rhea" id="RHEA:21248"/>
        <dbReference type="Rhea" id="RHEA-COMP:14527"/>
        <dbReference type="Rhea" id="RHEA-COMP:17342"/>
        <dbReference type="ChEBI" id="CHEBI:33019"/>
        <dbReference type="ChEBI" id="CHEBI:61557"/>
        <dbReference type="ChEBI" id="CHEBI:140395"/>
        <dbReference type="EC" id="2.7.7.48"/>
    </reaction>
</comment>
<evidence type="ECO:0000313" key="5">
    <source>
        <dbReference type="Proteomes" id="UP001056012"/>
    </source>
</evidence>
<dbReference type="InterPro" id="IPR007855">
    <property type="entry name" value="RDRP"/>
</dbReference>
<evidence type="ECO:0000259" key="3">
    <source>
        <dbReference type="Pfam" id="PF25358"/>
    </source>
</evidence>
<dbReference type="VEuPathDB" id="FungiDB:yc1106_00693"/>
<keyword evidence="1" id="KW-0548">Nucleotidyltransferase</keyword>
<dbReference type="GO" id="GO:0003968">
    <property type="term" value="F:RNA-directed RNA polymerase activity"/>
    <property type="evidence" value="ECO:0007669"/>
    <property type="project" value="UniProtKB-KW"/>
</dbReference>
<dbReference type="GO" id="GO:0003723">
    <property type="term" value="F:RNA binding"/>
    <property type="evidence" value="ECO:0007669"/>
    <property type="project" value="UniProtKB-KW"/>
</dbReference>
<dbReference type="Proteomes" id="UP001056012">
    <property type="component" value="Chromosome 1"/>
</dbReference>
<gene>
    <name evidence="4" type="ORF">yc1106_00693</name>
</gene>
<dbReference type="PANTHER" id="PTHR23079:SF17">
    <property type="entry name" value="RNA-DEPENDENT RNA POLYMERASE"/>
    <property type="match status" value="1"/>
</dbReference>
<dbReference type="Pfam" id="PF05183">
    <property type="entry name" value="RdRP"/>
    <property type="match status" value="1"/>
</dbReference>
<keyword evidence="1" id="KW-0808">Transferase</keyword>
<evidence type="ECO:0000256" key="1">
    <source>
        <dbReference type="RuleBase" id="RU363098"/>
    </source>
</evidence>
<keyword evidence="1" id="KW-0694">RNA-binding</keyword>
<proteinExistence type="inferred from homology"/>
<dbReference type="AlphaFoldDB" id="A0A9Q9DP96"/>
<evidence type="ECO:0000259" key="2">
    <source>
        <dbReference type="Pfam" id="PF05183"/>
    </source>
</evidence>
<dbReference type="Pfam" id="PF25358">
    <property type="entry name" value="PH_fung_RdRP"/>
    <property type="match status" value="1"/>
</dbReference>
<keyword evidence="5" id="KW-1185">Reference proteome</keyword>
<feature type="domain" description="RDRP core" evidence="2">
    <location>
        <begin position="453"/>
        <end position="1060"/>
    </location>
</feature>
<comment type="similarity">
    <text evidence="1">Belongs to the RdRP family.</text>
</comment>
<dbReference type="GO" id="GO:0030422">
    <property type="term" value="P:siRNA processing"/>
    <property type="evidence" value="ECO:0007669"/>
    <property type="project" value="TreeGrafter"/>
</dbReference>
<dbReference type="InterPro" id="IPR057503">
    <property type="entry name" value="PH_RdRP"/>
</dbReference>
<dbReference type="PANTHER" id="PTHR23079">
    <property type="entry name" value="RNA-DEPENDENT RNA POLYMERASE"/>
    <property type="match status" value="1"/>
</dbReference>
<evidence type="ECO:0000313" key="4">
    <source>
        <dbReference type="EMBL" id="USP73419.1"/>
    </source>
</evidence>
<feature type="domain" description="RdRP-like PH" evidence="3">
    <location>
        <begin position="129"/>
        <end position="313"/>
    </location>
</feature>
<dbReference type="GO" id="GO:0031380">
    <property type="term" value="C:nuclear RNA-directed RNA polymerase complex"/>
    <property type="evidence" value="ECO:0007669"/>
    <property type="project" value="TreeGrafter"/>
</dbReference>
<dbReference type="EC" id="2.7.7.48" evidence="1"/>
<dbReference type="EMBL" id="CP089274">
    <property type="protein sequence ID" value="USP73419.1"/>
    <property type="molecule type" value="Genomic_DNA"/>
</dbReference>
<dbReference type="InterPro" id="IPR057596">
    <property type="entry name" value="RDRP_core"/>
</dbReference>
<name>A0A9Q9DP96_CURCL</name>
<dbReference type="OrthoDB" id="6513042at2759"/>
<reference evidence="4" key="1">
    <citation type="submission" date="2021-12" db="EMBL/GenBank/DDBJ databases">
        <title>Curvularia clavata genome.</title>
        <authorList>
            <person name="Cao Y."/>
        </authorList>
    </citation>
    <scope>NUCLEOTIDE SEQUENCE</scope>
    <source>
        <strain evidence="4">Yc1106</strain>
    </source>
</reference>
<accession>A0A9Q9DP96</accession>
<protein>
    <recommendedName>
        <fullName evidence="1">RNA-dependent RNA polymerase</fullName>
        <ecNumber evidence="1">2.7.7.48</ecNumber>
    </recommendedName>
</protein>
<sequence length="1243" mass="141219">MDIHIPSVPQSANHIELQISLKETLLKLGILVFEIRKYRSQNGNSFAILTVPSTTMGNRFLQLYGSRGRQVPLSTLKFQDHPLTFRMSNKPGQPDPLKVRSLQEKDAAMRSKMGSQAPAVQTSQADRSTLSFSALMTGVWDYSILGALSFQEKYKDRRQGYVTFGKSSLVIYLQECMDESYNWHCRIDIPYAIIEHAMPSFNTEKQGRNGTITFTLKSPPKFYSIESTDDLYLYAGKKAPQTATSLPDFASLSLGPKRTKTRLERLCALNNKNGMNSALCMVYQIAFSDTSSAQHAWNFVRDHSVPEKYCWKRMDLVGDGYRIEDEYEVVERKLAAYNPSIPLSFDFTVRYQLSALVLEGTVAPMKMIGLIPEIQKVAKQHGPKVTAAAVRRLGHQVPTPAPQLASTTFTLDSLVKLVRENVDDCQYRESVSQDLNGKQRKHHHLALTYKATVTPTGILLRGPDWDVSNRVLRKYRAHTENFMRVFFADEDGLSVFYDPRASQGQVYERFRRILRNGIQVAGRSFQFLGFSHASLRSHQAWFMAPFIMNGSMIFARDVIQDLGDFTHIQCSAKCAARIGQAFSDTIFSVPIPETAYVTETKEDVERNGRTFSDGCGTLSLDLLRRVWRALPPERRQQRPTVLQIRYRGAKGVLSLDTALSGEQLHVRKSMTKYIAKETWRDLELCGAAYKPLSVFLNHQFIKILEDLGVPDRNFQAVQDEAVNTLKRITEHPLNAASFLEYSNSCVSAKMPRLFELMHHIGLPFHADRFLTDIVAVAAMTNLRSLKYRARIPVEKGYLLYGIMDETNTLRHGEVYIPTKEHDRSGKLKRHILLGDRVVITRAPALHPGDVQLVTAVNVPEDSPLRGLQNCVVFSQQGPRDLPSQLSGGDLDGDLFHIIFDERLVPDFTVAPAEYEKVPVRDLGRPVEANDIVDFFIEYMQMDRLGQIANKHKIRADVKPLGTKDPECLLLAKLASDAVDFSKTGVSADMTQIPKGMDHIRPDFMAPGSDLVVDERGAAKLAELEEDDIDDPDGVSVLDADKPRNRYYRSPKILGKLYRAIDEKKFWDKMNSDFQDFQRSWKGETLAETLKHYILRETKGLQWEHHWDFAEHLRETYEDNMFEIMDTLRPTRGAPLTELEVFSGNILGKKERAPSRYIREANLEVQERFNRDVSGFIQNILVGDKDWDSDSDAAEALPRAIACFMVALEVEGWENYRRLQSWKYVAAAVCLEQLFKYNGGRLRP</sequence>